<dbReference type="InterPro" id="IPR007159">
    <property type="entry name" value="SpoVT-AbrB_dom"/>
</dbReference>
<feature type="domain" description="SpoVT-AbrB" evidence="1">
    <location>
        <begin position="9"/>
        <end position="54"/>
    </location>
</feature>
<evidence type="ECO:0000313" key="2">
    <source>
        <dbReference type="EMBL" id="MBP1970544.1"/>
    </source>
</evidence>
<proteinExistence type="predicted"/>
<evidence type="ECO:0000313" key="3">
    <source>
        <dbReference type="Proteomes" id="UP001519345"/>
    </source>
</evidence>
<evidence type="ECO:0000259" key="1">
    <source>
        <dbReference type="SMART" id="SM00966"/>
    </source>
</evidence>
<protein>
    <submittedName>
        <fullName evidence="2">Addiction module antidote</fullName>
    </submittedName>
</protein>
<sequence>MSEHERKVTKIGNSYGITFPKELLKEAGISYGDNVQLEVKEGEIVLKKGKQVELPEGISEDFFDVLERNTNKHEKTINELVDR</sequence>
<dbReference type="SMART" id="SM00966">
    <property type="entry name" value="SpoVT_AbrB"/>
    <property type="match status" value="1"/>
</dbReference>
<organism evidence="2 3">
    <name type="scientific">Virgibacillus natechei</name>
    <dbReference type="NCBI Taxonomy" id="1216297"/>
    <lineage>
        <taxon>Bacteria</taxon>
        <taxon>Bacillati</taxon>
        <taxon>Bacillota</taxon>
        <taxon>Bacilli</taxon>
        <taxon>Bacillales</taxon>
        <taxon>Bacillaceae</taxon>
        <taxon>Virgibacillus</taxon>
    </lineage>
</organism>
<dbReference type="RefSeq" id="WP_209463672.1">
    <property type="nucleotide sequence ID" value="NZ_CP110224.1"/>
</dbReference>
<dbReference type="Proteomes" id="UP001519345">
    <property type="component" value="Unassembled WGS sequence"/>
</dbReference>
<dbReference type="Pfam" id="PF04014">
    <property type="entry name" value="MazE_antitoxin"/>
    <property type="match status" value="1"/>
</dbReference>
<reference evidence="2 3" key="1">
    <citation type="submission" date="2021-03" db="EMBL/GenBank/DDBJ databases">
        <title>Genomic Encyclopedia of Type Strains, Phase IV (KMG-IV): sequencing the most valuable type-strain genomes for metagenomic binning, comparative biology and taxonomic classification.</title>
        <authorList>
            <person name="Goeker M."/>
        </authorList>
    </citation>
    <scope>NUCLEOTIDE SEQUENCE [LARGE SCALE GENOMIC DNA]</scope>
    <source>
        <strain evidence="2 3">DSM 25609</strain>
    </source>
</reference>
<dbReference type="Gene3D" id="2.10.260.10">
    <property type="match status" value="1"/>
</dbReference>
<accession>A0ABS4IHW8</accession>
<dbReference type="EMBL" id="JAGGKX010000014">
    <property type="protein sequence ID" value="MBP1970544.1"/>
    <property type="molecule type" value="Genomic_DNA"/>
</dbReference>
<comment type="caution">
    <text evidence="2">The sequence shown here is derived from an EMBL/GenBank/DDBJ whole genome shotgun (WGS) entry which is preliminary data.</text>
</comment>
<name>A0ABS4IHW8_9BACI</name>
<gene>
    <name evidence="2" type="ORF">J2Z83_002665</name>
</gene>
<keyword evidence="3" id="KW-1185">Reference proteome</keyword>
<dbReference type="InterPro" id="IPR037914">
    <property type="entry name" value="SpoVT-AbrB_sf"/>
</dbReference>
<dbReference type="SUPFAM" id="SSF89447">
    <property type="entry name" value="AbrB/MazE/MraZ-like"/>
    <property type="match status" value="1"/>
</dbReference>